<protein>
    <submittedName>
        <fullName evidence="5">Efflux RND transporter periplasmic adaptor subunit</fullName>
    </submittedName>
</protein>
<evidence type="ECO:0000313" key="6">
    <source>
        <dbReference type="Proteomes" id="UP000473699"/>
    </source>
</evidence>
<feature type="domain" description="Multidrug resistance protein MdtA-like alpha-helical hairpin" evidence="2">
    <location>
        <begin position="108"/>
        <end position="183"/>
    </location>
</feature>
<dbReference type="Gene3D" id="2.40.30.170">
    <property type="match status" value="1"/>
</dbReference>
<dbReference type="FunFam" id="2.40.30.170:FF:000010">
    <property type="entry name" value="Efflux RND transporter periplasmic adaptor subunit"/>
    <property type="match status" value="1"/>
</dbReference>
<dbReference type="SUPFAM" id="SSF111369">
    <property type="entry name" value="HlyD-like secretion proteins"/>
    <property type="match status" value="1"/>
</dbReference>
<reference evidence="5 6" key="1">
    <citation type="submission" date="2019-08" db="EMBL/GenBank/DDBJ databases">
        <title>In-depth cultivation of the pig gut microbiome towards novel bacterial diversity and tailored functional studies.</title>
        <authorList>
            <person name="Wylensek D."/>
            <person name="Hitch T.C.A."/>
            <person name="Clavel T."/>
        </authorList>
    </citation>
    <scope>NUCLEOTIDE SEQUENCE [LARGE SCALE GENOMIC DNA]</scope>
    <source>
        <strain evidence="5 6">SM-530-WT-4B</strain>
    </source>
</reference>
<dbReference type="Gene3D" id="2.40.420.20">
    <property type="match status" value="1"/>
</dbReference>
<dbReference type="Pfam" id="PF25917">
    <property type="entry name" value="BSH_RND"/>
    <property type="match status" value="1"/>
</dbReference>
<dbReference type="EMBL" id="VUNH01000004">
    <property type="protein sequence ID" value="MST55390.1"/>
    <property type="molecule type" value="Genomic_DNA"/>
</dbReference>
<dbReference type="Gene3D" id="2.40.50.100">
    <property type="match status" value="1"/>
</dbReference>
<dbReference type="GO" id="GO:1990281">
    <property type="term" value="C:efflux pump complex"/>
    <property type="evidence" value="ECO:0007669"/>
    <property type="project" value="TreeGrafter"/>
</dbReference>
<dbReference type="GO" id="GO:0015562">
    <property type="term" value="F:efflux transmembrane transporter activity"/>
    <property type="evidence" value="ECO:0007669"/>
    <property type="project" value="TreeGrafter"/>
</dbReference>
<name>A0A6L5YAT7_9BACT</name>
<dbReference type="Pfam" id="PF25876">
    <property type="entry name" value="HH_MFP_RND"/>
    <property type="match status" value="1"/>
</dbReference>
<dbReference type="Proteomes" id="UP000473699">
    <property type="component" value="Unassembled WGS sequence"/>
</dbReference>
<gene>
    <name evidence="5" type="ORF">FYJ74_05000</name>
</gene>
<feature type="domain" description="CusB-like beta-barrel" evidence="4">
    <location>
        <begin position="225"/>
        <end position="299"/>
    </location>
</feature>
<evidence type="ECO:0000313" key="5">
    <source>
        <dbReference type="EMBL" id="MST55390.1"/>
    </source>
</evidence>
<dbReference type="InterPro" id="IPR058792">
    <property type="entry name" value="Beta-barrel_RND_2"/>
</dbReference>
<comment type="similarity">
    <text evidence="1">Belongs to the membrane fusion protein (MFP) (TC 8.A.1) family.</text>
</comment>
<dbReference type="InterPro" id="IPR006143">
    <property type="entry name" value="RND_pump_MFP"/>
</dbReference>
<dbReference type="Pfam" id="PF25954">
    <property type="entry name" value="Beta-barrel_RND_2"/>
    <property type="match status" value="1"/>
</dbReference>
<proteinExistence type="inferred from homology"/>
<dbReference type="InterPro" id="IPR058624">
    <property type="entry name" value="MdtA-like_HH"/>
</dbReference>
<comment type="caution">
    <text evidence="5">The sequence shown here is derived from an EMBL/GenBank/DDBJ whole genome shotgun (WGS) entry which is preliminary data.</text>
</comment>
<dbReference type="NCBIfam" id="TIGR01730">
    <property type="entry name" value="RND_mfp"/>
    <property type="match status" value="1"/>
</dbReference>
<feature type="domain" description="Multidrug resistance protein MdtA-like barrel-sandwich hybrid" evidence="3">
    <location>
        <begin position="59"/>
        <end position="213"/>
    </location>
</feature>
<evidence type="ECO:0000259" key="2">
    <source>
        <dbReference type="Pfam" id="PF25876"/>
    </source>
</evidence>
<evidence type="ECO:0000259" key="4">
    <source>
        <dbReference type="Pfam" id="PF25954"/>
    </source>
</evidence>
<dbReference type="PROSITE" id="PS51257">
    <property type="entry name" value="PROKAR_LIPOPROTEIN"/>
    <property type="match status" value="1"/>
</dbReference>
<dbReference type="InterPro" id="IPR058625">
    <property type="entry name" value="MdtA-like_BSH"/>
</dbReference>
<dbReference type="AlphaFoldDB" id="A0A6L5YAT7"/>
<evidence type="ECO:0000259" key="3">
    <source>
        <dbReference type="Pfam" id="PF25917"/>
    </source>
</evidence>
<evidence type="ECO:0000256" key="1">
    <source>
        <dbReference type="ARBA" id="ARBA00009477"/>
    </source>
</evidence>
<dbReference type="RefSeq" id="WP_154528490.1">
    <property type="nucleotide sequence ID" value="NZ_VUNH01000004.1"/>
</dbReference>
<sequence>MKLKRIVTLLIIAALSCGGVYWYSERRAASADVSYRTALAERGSLRSVIQATGTLSAEETVDVGTQISGTINDIYVDYNDKVTQGQLIAVMDNRTQQAEVDMAKANVLSAKADLAKARATLLKASRDLKRTRELIKKDLIARSELDADVASQSTANADVMAAQAKVSQYEATLRKAEISLGYTKIYSPVDGVVVAKNVEKGQTVAASYQTPSIAEIARDLKQMQVEVNVDEADIGSVKVGQDAEFTVDAYADATFSGKVTQVRISPSTSDNVVSYTVIVKVANDEEKLMPGMTANVSLVVTEKKDVLLVPNAALRFRPVANTAVTMGPPSRRGTVAAVETPGVYVLIDKKPVKVEVEKGISDGDRTEILSGLEEGTRVLVGFNLQSEKKTK</sequence>
<organism evidence="5 6">
    <name type="scientific">Pyramidobacter porci</name>
    <dbReference type="NCBI Taxonomy" id="2605789"/>
    <lineage>
        <taxon>Bacteria</taxon>
        <taxon>Thermotogati</taxon>
        <taxon>Synergistota</taxon>
        <taxon>Synergistia</taxon>
        <taxon>Synergistales</taxon>
        <taxon>Dethiosulfovibrionaceae</taxon>
        <taxon>Pyramidobacter</taxon>
    </lineage>
</organism>
<dbReference type="PANTHER" id="PTHR30469:SF33">
    <property type="entry name" value="SLR1207 PROTEIN"/>
    <property type="match status" value="1"/>
</dbReference>
<dbReference type="PANTHER" id="PTHR30469">
    <property type="entry name" value="MULTIDRUG RESISTANCE PROTEIN MDTA"/>
    <property type="match status" value="1"/>
</dbReference>
<dbReference type="Gene3D" id="1.10.287.470">
    <property type="entry name" value="Helix hairpin bin"/>
    <property type="match status" value="1"/>
</dbReference>
<accession>A0A6L5YAT7</accession>
<keyword evidence="6" id="KW-1185">Reference proteome</keyword>